<reference evidence="1" key="1">
    <citation type="journal article" date="2010" name="Science">
        <title>Plasticity of animal genome architecture unmasked by rapid evolution of a pelagic tunicate.</title>
        <authorList>
            <person name="Denoeud F."/>
            <person name="Henriet S."/>
            <person name="Mungpakdee S."/>
            <person name="Aury J.M."/>
            <person name="Da Silva C."/>
            <person name="Brinkmann H."/>
            <person name="Mikhaleva J."/>
            <person name="Olsen L.C."/>
            <person name="Jubin C."/>
            <person name="Canestro C."/>
            <person name="Bouquet J.M."/>
            <person name="Danks G."/>
            <person name="Poulain J."/>
            <person name="Campsteijn C."/>
            <person name="Adamski M."/>
            <person name="Cross I."/>
            <person name="Yadetie F."/>
            <person name="Muffato M."/>
            <person name="Louis A."/>
            <person name="Butcher S."/>
            <person name="Tsagkogeorga G."/>
            <person name="Konrad A."/>
            <person name="Singh S."/>
            <person name="Jensen M.F."/>
            <person name="Cong E.H."/>
            <person name="Eikeseth-Otteraa H."/>
            <person name="Noel B."/>
            <person name="Anthouard V."/>
            <person name="Porcel B.M."/>
            <person name="Kachouri-Lafond R."/>
            <person name="Nishino A."/>
            <person name="Ugolini M."/>
            <person name="Chourrout P."/>
            <person name="Nishida H."/>
            <person name="Aasland R."/>
            <person name="Huzurbazar S."/>
            <person name="Westhof E."/>
            <person name="Delsuc F."/>
            <person name="Lehrach H."/>
            <person name="Reinhardt R."/>
            <person name="Weissenbach J."/>
            <person name="Roy S.W."/>
            <person name="Artiguenave F."/>
            <person name="Postlethwait J.H."/>
            <person name="Manak J.R."/>
            <person name="Thompson E.M."/>
            <person name="Jaillon O."/>
            <person name="Du Pasquier L."/>
            <person name="Boudinot P."/>
            <person name="Liberles D.A."/>
            <person name="Volff J.N."/>
            <person name="Philippe H."/>
            <person name="Lenhard B."/>
            <person name="Roest Crollius H."/>
            <person name="Wincker P."/>
            <person name="Chourrout D."/>
        </authorList>
    </citation>
    <scope>NUCLEOTIDE SEQUENCE [LARGE SCALE GENOMIC DNA]</scope>
</reference>
<dbReference type="EMBL" id="FN653043">
    <property type="protein sequence ID" value="CBY09616.1"/>
    <property type="molecule type" value="Genomic_DNA"/>
</dbReference>
<sequence>MLWYVLNEQPNTKDMTVISLREGMIMTSRVTAGKVFGKLLPMLVNSDETERQPLVNLVTEVKSGLVTLFGENCSGVIRLKKWLEKESMQSGDVFTRQMAIEELRDFFPTAVEMEEIIFKQCCLDDLDKNIRKGIANWNKAKPEEAGPSSSLGPPPRQLSLKKLAEEGKLIEQVCGKVRACKLSESPESKTAPYWSDEQWHEYGAQAMINFDKLLKKEIEPNWDLVRFRSEKDFIYGSFNKNTDLWLPLVQCMPKDIRGQIYHILTRGVNLFDNLANVSIYAPVEYKKFKLAKSLKIPTIPQFWQTV</sequence>
<gene>
    <name evidence="1" type="ORF">GSOID_T00008740001</name>
</gene>
<dbReference type="Proteomes" id="UP000001307">
    <property type="component" value="Unassembled WGS sequence"/>
</dbReference>
<accession>E4XEX0</accession>
<evidence type="ECO:0000313" key="2">
    <source>
        <dbReference type="Proteomes" id="UP000001307"/>
    </source>
</evidence>
<proteinExistence type="predicted"/>
<dbReference type="InParanoid" id="E4XEX0"/>
<dbReference type="AlphaFoldDB" id="E4XEX0"/>
<name>E4XEX0_OIKDI</name>
<keyword evidence="2" id="KW-1185">Reference proteome</keyword>
<evidence type="ECO:0000313" key="1">
    <source>
        <dbReference type="EMBL" id="CBY09616.1"/>
    </source>
</evidence>
<organism evidence="1">
    <name type="scientific">Oikopleura dioica</name>
    <name type="common">Tunicate</name>
    <dbReference type="NCBI Taxonomy" id="34765"/>
    <lineage>
        <taxon>Eukaryota</taxon>
        <taxon>Metazoa</taxon>
        <taxon>Chordata</taxon>
        <taxon>Tunicata</taxon>
        <taxon>Appendicularia</taxon>
        <taxon>Copelata</taxon>
        <taxon>Oikopleuridae</taxon>
        <taxon>Oikopleura</taxon>
    </lineage>
</organism>
<protein>
    <submittedName>
        <fullName evidence="1">Uncharacterized protein</fullName>
    </submittedName>
</protein>